<dbReference type="Pfam" id="PF12867">
    <property type="entry name" value="DinB_2"/>
    <property type="match status" value="1"/>
</dbReference>
<accession>A0A5C5Z3F6</accession>
<evidence type="ECO:0000313" key="3">
    <source>
        <dbReference type="Proteomes" id="UP000315010"/>
    </source>
</evidence>
<organism evidence="2 3">
    <name type="scientific">Novipirellula herctigrandis</name>
    <dbReference type="NCBI Taxonomy" id="2527986"/>
    <lineage>
        <taxon>Bacteria</taxon>
        <taxon>Pseudomonadati</taxon>
        <taxon>Planctomycetota</taxon>
        <taxon>Planctomycetia</taxon>
        <taxon>Pirellulales</taxon>
        <taxon>Pirellulaceae</taxon>
        <taxon>Novipirellula</taxon>
    </lineage>
</organism>
<dbReference type="InterPro" id="IPR024775">
    <property type="entry name" value="DinB-like"/>
</dbReference>
<protein>
    <submittedName>
        <fullName evidence="2">DinB superfamily protein</fullName>
    </submittedName>
</protein>
<comment type="caution">
    <text evidence="2">The sequence shown here is derived from an EMBL/GenBank/DDBJ whole genome shotgun (WGS) entry which is preliminary data.</text>
</comment>
<dbReference type="EMBL" id="SJPJ01000001">
    <property type="protein sequence ID" value="TWT81824.1"/>
    <property type="molecule type" value="Genomic_DNA"/>
</dbReference>
<dbReference type="RefSeq" id="WP_146397962.1">
    <property type="nucleotide sequence ID" value="NZ_SJPJ01000001.1"/>
</dbReference>
<dbReference type="OrthoDB" id="9793216at2"/>
<keyword evidence="3" id="KW-1185">Reference proteome</keyword>
<dbReference type="Gene3D" id="1.20.120.450">
    <property type="entry name" value="dinb family like domain"/>
    <property type="match status" value="1"/>
</dbReference>
<dbReference type="SUPFAM" id="SSF109854">
    <property type="entry name" value="DinB/YfiT-like putative metalloenzymes"/>
    <property type="match status" value="1"/>
</dbReference>
<feature type="domain" description="DinB-like" evidence="1">
    <location>
        <begin position="45"/>
        <end position="169"/>
    </location>
</feature>
<reference evidence="2 3" key="1">
    <citation type="submission" date="2019-02" db="EMBL/GenBank/DDBJ databases">
        <title>Deep-cultivation of Planctomycetes and their phenomic and genomic characterization uncovers novel biology.</title>
        <authorList>
            <person name="Wiegand S."/>
            <person name="Jogler M."/>
            <person name="Boedeker C."/>
            <person name="Pinto D."/>
            <person name="Vollmers J."/>
            <person name="Rivas-Marin E."/>
            <person name="Kohn T."/>
            <person name="Peeters S.H."/>
            <person name="Heuer A."/>
            <person name="Rast P."/>
            <person name="Oberbeckmann S."/>
            <person name="Bunk B."/>
            <person name="Jeske O."/>
            <person name="Meyerdierks A."/>
            <person name="Storesund J.E."/>
            <person name="Kallscheuer N."/>
            <person name="Luecker S."/>
            <person name="Lage O.M."/>
            <person name="Pohl T."/>
            <person name="Merkel B.J."/>
            <person name="Hornburger P."/>
            <person name="Mueller R.-W."/>
            <person name="Bruemmer F."/>
            <person name="Labrenz M."/>
            <person name="Spormann A.M."/>
            <person name="Op Den Camp H."/>
            <person name="Overmann J."/>
            <person name="Amann R."/>
            <person name="Jetten M.S.M."/>
            <person name="Mascher T."/>
            <person name="Medema M.H."/>
            <person name="Devos D.P."/>
            <person name="Kaster A.-K."/>
            <person name="Ovreas L."/>
            <person name="Rohde M."/>
            <person name="Galperin M.Y."/>
            <person name="Jogler C."/>
        </authorList>
    </citation>
    <scope>NUCLEOTIDE SEQUENCE [LARGE SCALE GENOMIC DNA]</scope>
    <source>
        <strain evidence="2 3">CA13</strain>
    </source>
</reference>
<proteinExistence type="predicted"/>
<dbReference type="AlphaFoldDB" id="A0A5C5Z3F6"/>
<name>A0A5C5Z3F6_9BACT</name>
<gene>
    <name evidence="2" type="ORF">CA13_32770</name>
</gene>
<sequence>MNRSVSRRPDECEPTSPYQRQLIDKVEGECVVEASNAQMYTLCEMASNICPEQVDKVHAPYQWTIRQVLEHCANAERVFGYRMMRIAAGDSTELVGWDENAYANSRFGLGSFGLLISEIGSLRQANLLLLRRITPKAWDRMGTADGQQVSVRTVAWIAAGHLQHHMEIIAKRCDITLPPTPNAPTPNA</sequence>
<evidence type="ECO:0000313" key="2">
    <source>
        <dbReference type="EMBL" id="TWT81824.1"/>
    </source>
</evidence>
<dbReference type="InterPro" id="IPR034660">
    <property type="entry name" value="DinB/YfiT-like"/>
</dbReference>
<dbReference type="Proteomes" id="UP000315010">
    <property type="component" value="Unassembled WGS sequence"/>
</dbReference>
<evidence type="ECO:0000259" key="1">
    <source>
        <dbReference type="Pfam" id="PF12867"/>
    </source>
</evidence>